<dbReference type="GO" id="GO:0004427">
    <property type="term" value="F:inorganic diphosphate phosphatase activity"/>
    <property type="evidence" value="ECO:0007669"/>
    <property type="project" value="UniProtKB-EC"/>
</dbReference>
<dbReference type="AlphaFoldDB" id="A0A0L0SU65"/>
<comment type="cofactor">
    <cofactor evidence="1">
        <name>Mg(2+)</name>
        <dbReference type="ChEBI" id="CHEBI:18420"/>
    </cofactor>
</comment>
<feature type="coiled-coil region" evidence="18">
    <location>
        <begin position="346"/>
        <end position="373"/>
    </location>
</feature>
<dbReference type="OrthoDB" id="276029at2759"/>
<keyword evidence="9" id="KW-0378">Hydrolase</keyword>
<dbReference type="InterPro" id="IPR043016">
    <property type="entry name" value="IFT81_N_sf"/>
</dbReference>
<dbReference type="GO" id="GO:0006796">
    <property type="term" value="P:phosphate-containing compound metabolic process"/>
    <property type="evidence" value="ECO:0007669"/>
    <property type="project" value="InterPro"/>
</dbReference>
<accession>A0A0L0SU65</accession>
<dbReference type="GO" id="GO:0036064">
    <property type="term" value="C:ciliary basal body"/>
    <property type="evidence" value="ECO:0007669"/>
    <property type="project" value="TreeGrafter"/>
</dbReference>
<evidence type="ECO:0000256" key="10">
    <source>
        <dbReference type="ARBA" id="ARBA00022842"/>
    </source>
</evidence>
<evidence type="ECO:0000256" key="5">
    <source>
        <dbReference type="ARBA" id="ARBA00012146"/>
    </source>
</evidence>
<evidence type="ECO:0000256" key="18">
    <source>
        <dbReference type="SAM" id="Coils"/>
    </source>
</evidence>
<keyword evidence="11 18" id="KW-0175">Coiled coil</keyword>
<dbReference type="InterPro" id="IPR029600">
    <property type="entry name" value="IFT81"/>
</dbReference>
<feature type="coiled-coil region" evidence="18">
    <location>
        <begin position="523"/>
        <end position="550"/>
    </location>
</feature>
<dbReference type="GO" id="GO:0060271">
    <property type="term" value="P:cilium assembly"/>
    <property type="evidence" value="ECO:0007669"/>
    <property type="project" value="InterPro"/>
</dbReference>
<keyword evidence="10" id="KW-0460">Magnesium</keyword>
<feature type="coiled-coil region" evidence="18">
    <location>
        <begin position="169"/>
        <end position="246"/>
    </location>
</feature>
<dbReference type="InterPro" id="IPR041146">
    <property type="entry name" value="IFT81_CH"/>
</dbReference>
<dbReference type="Gene3D" id="1.10.418.70">
    <property type="entry name" value="Intraflagellar transport protein 81, N-terminal domain"/>
    <property type="match status" value="1"/>
</dbReference>
<dbReference type="Pfam" id="PF18383">
    <property type="entry name" value="IFT81_CH"/>
    <property type="match status" value="1"/>
</dbReference>
<keyword evidence="21" id="KW-1185">Reference proteome</keyword>
<evidence type="ECO:0000256" key="15">
    <source>
        <dbReference type="ARBA" id="ARBA00040300"/>
    </source>
</evidence>
<evidence type="ECO:0000256" key="7">
    <source>
        <dbReference type="ARBA" id="ARBA00022723"/>
    </source>
</evidence>
<dbReference type="Gene3D" id="3.90.80.10">
    <property type="entry name" value="Inorganic pyrophosphatase"/>
    <property type="match status" value="1"/>
</dbReference>
<dbReference type="PANTHER" id="PTHR15614">
    <property type="entry name" value="INTRAFLAGELLAR TRANSPORT PROTEIN 81 HOMOLOG"/>
    <property type="match status" value="1"/>
</dbReference>
<keyword evidence="7" id="KW-0479">Metal-binding</keyword>
<keyword evidence="13" id="KW-0966">Cell projection</keyword>
<evidence type="ECO:0000256" key="14">
    <source>
        <dbReference type="ARBA" id="ARBA00032535"/>
    </source>
</evidence>
<dbReference type="GO" id="GO:0000287">
    <property type="term" value="F:magnesium ion binding"/>
    <property type="evidence" value="ECO:0007669"/>
    <property type="project" value="InterPro"/>
</dbReference>
<name>A0A0L0SU65_ALLM3</name>
<sequence>MAAPGPTDLRFVADALAKPPFNKKFSVIALHDDLAYPDLIALLNEVIAHIDSDTPNSIHAIDIRNELPEVTSQRMADFLVLSLGFDPVPVPDVAQKIISGTDRPFILYILSFLLKDINENKRRAYRGRFCRDLPIPMEFSADPAIADLLQQLRSRQEEFGELLSQAEHMHEESQQTNDLKREIQQMEEEKQLPNSTKWLQAARELRQEQLREKQLQDRARDLKVQLTATQNRLTTMRQRLNDAKDMAKVDPQRLLARLEQDRKTNEFLCTEKLPKDLQAVQASVNTLRRILNEPQWSTSEIVKLEAEVESLCEELKDLTERRVMKHNTQDKLSLFRQQATVIANKKNAAAEQLRQLMLAVDDAKRELAEKQSKAPSSIPRGDEFKQYVAELRVKSNQYKSKRQDLHWQTTENGVLERTRELLTAKKQTLERSLQALEQRQGVSGFRNTKATLESVSEKKSNVDAAKAETMHDMTSLVQQLMQAIAEKKATLAPAIQELKSLRAQAGETEATYARRKREFDAVVLGLETEIAQLESDLRQLQAESGADESRWHYVTHMVAQADAHMDTVLQEMKAYIGGDEMLDAVQRTRGFKTYRDLYNRKILEAEAAGRQLRERQKQVKNAFDGNLRQLHGYSTLLQLLQVQVDINKRRIAERGNPAKLGVQPAANYEEIVFLNPLQSPLIWTKNKKMQRAVRSMLQQHLRTTATRPLSTAAGAGEYGVRSVRAPNTLDHRVYIEKDGQPVSPFHDIPLFADRTRGVLNMVVEIPRWTNAKLEICKEEYLNPLKQDVKKGKLRYVRNVFPHHGYIWNYGAFPQTWEDPAHVTPDTGCKGDNDPLDVCEIGELIGYTGQVKQVKVLGVMALLDEGETDWKVIVIDVKDPLADKLDNIGDVEKHMPGLLAATTEWFRVYKLPDGKPANEFAFGGQAKDRAYAMQVIEETHDAWKKLVAAQATEGADKISIASVTNEGTPAFIRNPSRDASFQRIPAGTNEAAAPVDPAVLGKWFFVSKL</sequence>
<evidence type="ECO:0000313" key="21">
    <source>
        <dbReference type="Proteomes" id="UP000054350"/>
    </source>
</evidence>
<comment type="catalytic activity">
    <reaction evidence="17">
        <text>diphosphate + H2O = 2 phosphate + H(+)</text>
        <dbReference type="Rhea" id="RHEA:24576"/>
        <dbReference type="ChEBI" id="CHEBI:15377"/>
        <dbReference type="ChEBI" id="CHEBI:15378"/>
        <dbReference type="ChEBI" id="CHEBI:33019"/>
        <dbReference type="ChEBI" id="CHEBI:43474"/>
        <dbReference type="EC" id="3.6.1.1"/>
    </reaction>
</comment>
<comment type="similarity">
    <text evidence="16">Belongs to the IFT81 family.</text>
</comment>
<evidence type="ECO:0000256" key="1">
    <source>
        <dbReference type="ARBA" id="ARBA00001946"/>
    </source>
</evidence>
<dbReference type="eggNOG" id="KOG1626">
    <property type="taxonomic scope" value="Eukaryota"/>
</dbReference>
<dbReference type="GO" id="GO:0015631">
    <property type="term" value="F:tubulin binding"/>
    <property type="evidence" value="ECO:0007669"/>
    <property type="project" value="InterPro"/>
</dbReference>
<evidence type="ECO:0000259" key="19">
    <source>
        <dbReference type="Pfam" id="PF18383"/>
    </source>
</evidence>
<dbReference type="EMBL" id="GG745349">
    <property type="protein sequence ID" value="KNE65996.1"/>
    <property type="molecule type" value="Genomic_DNA"/>
</dbReference>
<evidence type="ECO:0000256" key="12">
    <source>
        <dbReference type="ARBA" id="ARBA00023069"/>
    </source>
</evidence>
<evidence type="ECO:0000256" key="17">
    <source>
        <dbReference type="ARBA" id="ARBA00047820"/>
    </source>
</evidence>
<dbReference type="GO" id="GO:0042073">
    <property type="term" value="P:intraciliary transport"/>
    <property type="evidence" value="ECO:0007669"/>
    <property type="project" value="InterPro"/>
</dbReference>
<evidence type="ECO:0000256" key="11">
    <source>
        <dbReference type="ARBA" id="ARBA00023054"/>
    </source>
</evidence>
<keyword evidence="8" id="KW-0970">Cilium biogenesis/degradation</keyword>
<dbReference type="STRING" id="578462.A0A0L0SU65"/>
<evidence type="ECO:0000256" key="8">
    <source>
        <dbReference type="ARBA" id="ARBA00022794"/>
    </source>
</evidence>
<dbReference type="VEuPathDB" id="FungiDB:AMAG_19310"/>
<reference evidence="20 21" key="1">
    <citation type="submission" date="2009-11" db="EMBL/GenBank/DDBJ databases">
        <title>Annotation of Allomyces macrogynus ATCC 38327.</title>
        <authorList>
            <consortium name="The Broad Institute Genome Sequencing Platform"/>
            <person name="Russ C."/>
            <person name="Cuomo C."/>
            <person name="Burger G."/>
            <person name="Gray M.W."/>
            <person name="Holland P.W.H."/>
            <person name="King N."/>
            <person name="Lang F.B.F."/>
            <person name="Roger A.J."/>
            <person name="Ruiz-Trillo I."/>
            <person name="Young S.K."/>
            <person name="Zeng Q."/>
            <person name="Gargeya S."/>
            <person name="Fitzgerald M."/>
            <person name="Haas B."/>
            <person name="Abouelleil A."/>
            <person name="Alvarado L."/>
            <person name="Arachchi H.M."/>
            <person name="Berlin A."/>
            <person name="Chapman S.B."/>
            <person name="Gearin G."/>
            <person name="Goldberg J."/>
            <person name="Griggs A."/>
            <person name="Gujja S."/>
            <person name="Hansen M."/>
            <person name="Heiman D."/>
            <person name="Howarth C."/>
            <person name="Larimer J."/>
            <person name="Lui A."/>
            <person name="MacDonald P.J.P."/>
            <person name="McCowen C."/>
            <person name="Montmayeur A."/>
            <person name="Murphy C."/>
            <person name="Neiman D."/>
            <person name="Pearson M."/>
            <person name="Priest M."/>
            <person name="Roberts A."/>
            <person name="Saif S."/>
            <person name="Shea T."/>
            <person name="Sisk P."/>
            <person name="Stolte C."/>
            <person name="Sykes S."/>
            <person name="Wortman J."/>
            <person name="Nusbaum C."/>
            <person name="Birren B."/>
        </authorList>
    </citation>
    <scope>NUCLEOTIDE SEQUENCE [LARGE SCALE GENOMIC DNA]</scope>
    <source>
        <strain evidence="20 21">ATCC 38327</strain>
    </source>
</reference>
<evidence type="ECO:0000256" key="6">
    <source>
        <dbReference type="ARBA" id="ARBA00022490"/>
    </source>
</evidence>
<comment type="subcellular location">
    <subcellularLocation>
        <location evidence="2">Cell projection</location>
        <location evidence="2">Cilium</location>
    </subcellularLocation>
    <subcellularLocation>
        <location evidence="3">Cytoplasm</location>
    </subcellularLocation>
</comment>
<evidence type="ECO:0000313" key="20">
    <source>
        <dbReference type="EMBL" id="KNE65996.1"/>
    </source>
</evidence>
<evidence type="ECO:0000256" key="9">
    <source>
        <dbReference type="ARBA" id="ARBA00022801"/>
    </source>
</evidence>
<dbReference type="CDD" id="cd00412">
    <property type="entry name" value="pyrophosphatase"/>
    <property type="match status" value="1"/>
</dbReference>
<proteinExistence type="inferred from homology"/>
<dbReference type="InterPro" id="IPR008162">
    <property type="entry name" value="Pyrophosphatase"/>
</dbReference>
<evidence type="ECO:0000256" key="16">
    <source>
        <dbReference type="ARBA" id="ARBA00043983"/>
    </source>
</evidence>
<comment type="similarity">
    <text evidence="4">Belongs to the PPase family.</text>
</comment>
<protein>
    <recommendedName>
        <fullName evidence="15">Inorganic pyrophosphatase</fullName>
        <ecNumber evidence="5">3.6.1.1</ecNumber>
    </recommendedName>
    <alternativeName>
        <fullName evidence="14">Pyrophosphate phospho-hydrolase</fullName>
    </alternativeName>
</protein>
<feature type="domain" description="IFT81 calponin homology" evidence="19">
    <location>
        <begin position="8"/>
        <end position="129"/>
    </location>
</feature>
<gene>
    <name evidence="20" type="ORF">AMAG_19310</name>
</gene>
<keyword evidence="6" id="KW-0963">Cytoplasm</keyword>
<evidence type="ECO:0000256" key="2">
    <source>
        <dbReference type="ARBA" id="ARBA00004138"/>
    </source>
</evidence>
<reference evidence="21" key="2">
    <citation type="submission" date="2009-11" db="EMBL/GenBank/DDBJ databases">
        <title>The Genome Sequence of Allomyces macrogynus strain ATCC 38327.</title>
        <authorList>
            <consortium name="The Broad Institute Genome Sequencing Platform"/>
            <person name="Russ C."/>
            <person name="Cuomo C."/>
            <person name="Shea T."/>
            <person name="Young S.K."/>
            <person name="Zeng Q."/>
            <person name="Koehrsen M."/>
            <person name="Haas B."/>
            <person name="Borodovsky M."/>
            <person name="Guigo R."/>
            <person name="Alvarado L."/>
            <person name="Berlin A."/>
            <person name="Borenstein D."/>
            <person name="Chen Z."/>
            <person name="Engels R."/>
            <person name="Freedman E."/>
            <person name="Gellesch M."/>
            <person name="Goldberg J."/>
            <person name="Griggs A."/>
            <person name="Gujja S."/>
            <person name="Heiman D."/>
            <person name="Hepburn T."/>
            <person name="Howarth C."/>
            <person name="Jen D."/>
            <person name="Larson L."/>
            <person name="Lewis B."/>
            <person name="Mehta T."/>
            <person name="Park D."/>
            <person name="Pearson M."/>
            <person name="Roberts A."/>
            <person name="Saif S."/>
            <person name="Shenoy N."/>
            <person name="Sisk P."/>
            <person name="Stolte C."/>
            <person name="Sykes S."/>
            <person name="Walk T."/>
            <person name="White J."/>
            <person name="Yandava C."/>
            <person name="Burger G."/>
            <person name="Gray M.W."/>
            <person name="Holland P.W.H."/>
            <person name="King N."/>
            <person name="Lang F.B.F."/>
            <person name="Roger A.J."/>
            <person name="Ruiz-Trillo I."/>
            <person name="Lander E."/>
            <person name="Nusbaum C."/>
        </authorList>
    </citation>
    <scope>NUCLEOTIDE SEQUENCE [LARGE SCALE GENOMIC DNA]</scope>
    <source>
        <strain evidence="21">ATCC 38327</strain>
    </source>
</reference>
<organism evidence="20 21">
    <name type="scientific">Allomyces macrogynus (strain ATCC 38327)</name>
    <name type="common">Allomyces javanicus var. macrogynus</name>
    <dbReference type="NCBI Taxonomy" id="578462"/>
    <lineage>
        <taxon>Eukaryota</taxon>
        <taxon>Fungi</taxon>
        <taxon>Fungi incertae sedis</taxon>
        <taxon>Blastocladiomycota</taxon>
        <taxon>Blastocladiomycetes</taxon>
        <taxon>Blastocladiales</taxon>
        <taxon>Blastocladiaceae</taxon>
        <taxon>Allomyces</taxon>
    </lineage>
</organism>
<dbReference type="InterPro" id="IPR036649">
    <property type="entry name" value="Pyrophosphatase_sf"/>
</dbReference>
<dbReference type="PROSITE" id="PS00387">
    <property type="entry name" value="PPASE"/>
    <property type="match status" value="1"/>
</dbReference>
<evidence type="ECO:0000256" key="3">
    <source>
        <dbReference type="ARBA" id="ARBA00004496"/>
    </source>
</evidence>
<dbReference type="GO" id="GO:0005737">
    <property type="term" value="C:cytoplasm"/>
    <property type="evidence" value="ECO:0007669"/>
    <property type="project" value="UniProtKB-SubCell"/>
</dbReference>
<dbReference type="GO" id="GO:0030992">
    <property type="term" value="C:intraciliary transport particle B"/>
    <property type="evidence" value="ECO:0007669"/>
    <property type="project" value="InterPro"/>
</dbReference>
<evidence type="ECO:0000256" key="13">
    <source>
        <dbReference type="ARBA" id="ARBA00023273"/>
    </source>
</evidence>
<dbReference type="Proteomes" id="UP000054350">
    <property type="component" value="Unassembled WGS sequence"/>
</dbReference>
<dbReference type="Pfam" id="PF00719">
    <property type="entry name" value="Pyrophosphatase"/>
    <property type="match status" value="1"/>
</dbReference>
<dbReference type="EC" id="3.6.1.1" evidence="5"/>
<keyword evidence="12" id="KW-0969">Cilium</keyword>
<evidence type="ECO:0000256" key="4">
    <source>
        <dbReference type="ARBA" id="ARBA00006220"/>
    </source>
</evidence>
<dbReference type="FunFam" id="3.90.80.10:FF:000004">
    <property type="entry name" value="Inorganic pyrophosphatase"/>
    <property type="match status" value="1"/>
</dbReference>
<dbReference type="SUPFAM" id="SSF50324">
    <property type="entry name" value="Inorganic pyrophosphatase"/>
    <property type="match status" value="1"/>
</dbReference>
<dbReference type="PANTHER" id="PTHR15614:SF2">
    <property type="entry name" value="INTRAFLAGELLAR TRANSPORT PROTEIN 81 HOMOLOG"/>
    <property type="match status" value="1"/>
</dbReference>